<evidence type="ECO:0000313" key="4">
    <source>
        <dbReference type="Proteomes" id="UP000652219"/>
    </source>
</evidence>
<reference evidence="3 4" key="1">
    <citation type="journal article" date="2020" name="Phytopathology">
        <title>Genome Sequence Resources of Colletotrichum truncatum, C. plurivorum, C. musicola, and C. sojae: Four Species Pathogenic to Soybean (Glycine max).</title>
        <authorList>
            <person name="Rogerio F."/>
            <person name="Boufleur T.R."/>
            <person name="Ciampi-Guillardi M."/>
            <person name="Sukno S.A."/>
            <person name="Thon M.R."/>
            <person name="Massola Junior N.S."/>
            <person name="Baroncelli R."/>
        </authorList>
    </citation>
    <scope>NUCLEOTIDE SEQUENCE [LARGE SCALE GENOMIC DNA]</scope>
    <source>
        <strain evidence="3 4">LFN0009</strain>
    </source>
</reference>
<comment type="caution">
    <text evidence="3">The sequence shown here is derived from an EMBL/GenBank/DDBJ whole genome shotgun (WGS) entry which is preliminary data.</text>
</comment>
<keyword evidence="2" id="KW-1133">Transmembrane helix</keyword>
<keyword evidence="2" id="KW-0472">Membrane</keyword>
<evidence type="ECO:0000256" key="1">
    <source>
        <dbReference type="SAM" id="MobiDB-lite"/>
    </source>
</evidence>
<dbReference type="AlphaFoldDB" id="A0A8H6MWK0"/>
<feature type="region of interest" description="Disordered" evidence="1">
    <location>
        <begin position="72"/>
        <end position="99"/>
    </location>
</feature>
<evidence type="ECO:0000256" key="2">
    <source>
        <dbReference type="SAM" id="Phobius"/>
    </source>
</evidence>
<gene>
    <name evidence="3" type="ORF">CSOJ01_05636</name>
</gene>
<dbReference type="Proteomes" id="UP000652219">
    <property type="component" value="Unassembled WGS sequence"/>
</dbReference>
<keyword evidence="2" id="KW-0812">Transmembrane</keyword>
<feature type="transmembrane region" description="Helical" evidence="2">
    <location>
        <begin position="46"/>
        <end position="66"/>
    </location>
</feature>
<feature type="region of interest" description="Disordered" evidence="1">
    <location>
        <begin position="1"/>
        <end position="25"/>
    </location>
</feature>
<accession>A0A8H6MWK0</accession>
<name>A0A8H6MWK0_9PEZI</name>
<dbReference type="EMBL" id="WIGN01000072">
    <property type="protein sequence ID" value="KAF6811652.1"/>
    <property type="molecule type" value="Genomic_DNA"/>
</dbReference>
<evidence type="ECO:0000313" key="3">
    <source>
        <dbReference type="EMBL" id="KAF6811652.1"/>
    </source>
</evidence>
<protein>
    <submittedName>
        <fullName evidence="3">Uncharacterized protein</fullName>
    </submittedName>
</protein>
<keyword evidence="4" id="KW-1185">Reference proteome</keyword>
<sequence length="111" mass="11869">MRPEMKAKGLATAADGQVQRRDNDVNEDVAVTDNGMAVMSSKPFPTIGPGSPLCSLFLLSLLPVFVRASGQRSRHFGAPRRPASPVFKAGLQTSKPPPQVGWGDRAWLVGL</sequence>
<proteinExistence type="predicted"/>
<organism evidence="3 4">
    <name type="scientific">Colletotrichum sojae</name>
    <dbReference type="NCBI Taxonomy" id="2175907"/>
    <lineage>
        <taxon>Eukaryota</taxon>
        <taxon>Fungi</taxon>
        <taxon>Dikarya</taxon>
        <taxon>Ascomycota</taxon>
        <taxon>Pezizomycotina</taxon>
        <taxon>Sordariomycetes</taxon>
        <taxon>Hypocreomycetidae</taxon>
        <taxon>Glomerellales</taxon>
        <taxon>Glomerellaceae</taxon>
        <taxon>Colletotrichum</taxon>
        <taxon>Colletotrichum orchidearum species complex</taxon>
    </lineage>
</organism>